<evidence type="ECO:0000313" key="3">
    <source>
        <dbReference type="Proteomes" id="UP000189353"/>
    </source>
</evidence>
<reference evidence="2 3" key="1">
    <citation type="submission" date="2016-10" db="EMBL/GenBank/DDBJ databases">
        <title>Rodentibacter gen. nov. and new species.</title>
        <authorList>
            <person name="Christensen H."/>
        </authorList>
    </citation>
    <scope>NUCLEOTIDE SEQUENCE [LARGE SCALE GENOMIC DNA]</scope>
    <source>
        <strain evidence="2 3">Ppn158</strain>
    </source>
</reference>
<gene>
    <name evidence="2" type="ORF">BKG88_09090</name>
</gene>
<keyword evidence="1" id="KW-0812">Transmembrane</keyword>
<dbReference type="EMBL" id="MLAI01000024">
    <property type="protein sequence ID" value="OOF85110.1"/>
    <property type="molecule type" value="Genomic_DNA"/>
</dbReference>
<dbReference type="RefSeq" id="WP_077553441.1">
    <property type="nucleotide sequence ID" value="NZ_MLAI01000024.1"/>
</dbReference>
<accession>A0A1V3L678</accession>
<feature type="transmembrane region" description="Helical" evidence="1">
    <location>
        <begin position="27"/>
        <end position="49"/>
    </location>
</feature>
<dbReference type="AlphaFoldDB" id="A0A1V3L678"/>
<evidence type="ECO:0000313" key="2">
    <source>
        <dbReference type="EMBL" id="OOF85110.1"/>
    </source>
</evidence>
<evidence type="ECO:0000256" key="1">
    <source>
        <dbReference type="SAM" id="Phobius"/>
    </source>
</evidence>
<dbReference type="Proteomes" id="UP000189353">
    <property type="component" value="Unassembled WGS sequence"/>
</dbReference>
<sequence length="69" mass="7907">MYIILSILFAILMPALVVVNILDKAHGMFMLLMSICIYTLGAMSATHWVKLIKIYRHLEAQVEDKDKVK</sequence>
<keyword evidence="1" id="KW-1133">Transmembrane helix</keyword>
<proteinExistence type="predicted"/>
<comment type="caution">
    <text evidence="2">The sequence shown here is derived from an EMBL/GenBank/DDBJ whole genome shotgun (WGS) entry which is preliminary data.</text>
</comment>
<name>A0A1V3L678_9PAST</name>
<organism evidence="2 3">
    <name type="scientific">Rodentibacter ratti</name>
    <dbReference type="NCBI Taxonomy" id="1906745"/>
    <lineage>
        <taxon>Bacteria</taxon>
        <taxon>Pseudomonadati</taxon>
        <taxon>Pseudomonadota</taxon>
        <taxon>Gammaproteobacteria</taxon>
        <taxon>Pasteurellales</taxon>
        <taxon>Pasteurellaceae</taxon>
        <taxon>Rodentibacter</taxon>
    </lineage>
</organism>
<keyword evidence="1" id="KW-0472">Membrane</keyword>
<protein>
    <submittedName>
        <fullName evidence="2">Uncharacterized protein</fullName>
    </submittedName>
</protein>